<evidence type="ECO:0000313" key="1">
    <source>
        <dbReference type="EMBL" id="GAA2612967.1"/>
    </source>
</evidence>
<dbReference type="EMBL" id="BAAATD010000007">
    <property type="protein sequence ID" value="GAA2612967.1"/>
    <property type="molecule type" value="Genomic_DNA"/>
</dbReference>
<dbReference type="InterPro" id="IPR016084">
    <property type="entry name" value="Haem_Oase-like_multi-hlx"/>
</dbReference>
<dbReference type="RefSeq" id="WP_344545301.1">
    <property type="nucleotide sequence ID" value="NZ_BAAATD010000007.1"/>
</dbReference>
<evidence type="ECO:0008006" key="3">
    <source>
        <dbReference type="Google" id="ProtNLM"/>
    </source>
</evidence>
<protein>
    <recommendedName>
        <fullName evidence="3">Thiaminase-2/PQQC domain-containing protein</fullName>
    </recommendedName>
</protein>
<evidence type="ECO:0000313" key="2">
    <source>
        <dbReference type="Proteomes" id="UP001501509"/>
    </source>
</evidence>
<dbReference type="SUPFAM" id="SSF48613">
    <property type="entry name" value="Heme oxygenase-like"/>
    <property type="match status" value="1"/>
</dbReference>
<sequence>MIEETFKVNSAAGIAEQLVARRRTAPIGNGLVEHLKAGRPTREDLCWLLRIETLAAEAELSAYGIALYRHRHAIFTDLSAMVHSARAKLPALARIIGLSEEQRMHRPWQATAFSYPAYLCWTALHHSRAETGIAVYADLDRYYSGGLAVAEELRAAGGYAPDELIEYYTDGVPEDLCTKALDFAQDGLDGGDDPGQALAAGRVMEEKVGLYWQAAVPPSSVDQAAGEAGP</sequence>
<keyword evidence="2" id="KW-1185">Reference proteome</keyword>
<dbReference type="Proteomes" id="UP001501509">
    <property type="component" value="Unassembled WGS sequence"/>
</dbReference>
<organism evidence="1 2">
    <name type="scientific">Actinomadura fulvescens</name>
    <dbReference type="NCBI Taxonomy" id="46160"/>
    <lineage>
        <taxon>Bacteria</taxon>
        <taxon>Bacillati</taxon>
        <taxon>Actinomycetota</taxon>
        <taxon>Actinomycetes</taxon>
        <taxon>Streptosporangiales</taxon>
        <taxon>Thermomonosporaceae</taxon>
        <taxon>Actinomadura</taxon>
    </lineage>
</organism>
<gene>
    <name evidence="1" type="ORF">GCM10010411_54700</name>
</gene>
<comment type="caution">
    <text evidence="1">The sequence shown here is derived from an EMBL/GenBank/DDBJ whole genome shotgun (WGS) entry which is preliminary data.</text>
</comment>
<proteinExistence type="predicted"/>
<reference evidence="2" key="1">
    <citation type="journal article" date="2019" name="Int. J. Syst. Evol. Microbiol.">
        <title>The Global Catalogue of Microorganisms (GCM) 10K type strain sequencing project: providing services to taxonomists for standard genome sequencing and annotation.</title>
        <authorList>
            <consortium name="The Broad Institute Genomics Platform"/>
            <consortium name="The Broad Institute Genome Sequencing Center for Infectious Disease"/>
            <person name="Wu L."/>
            <person name="Ma J."/>
        </authorList>
    </citation>
    <scope>NUCLEOTIDE SEQUENCE [LARGE SCALE GENOMIC DNA]</scope>
    <source>
        <strain evidence="2">JCM 6833</strain>
    </source>
</reference>
<name>A0ABP6CFA0_9ACTN</name>
<accession>A0ABP6CFA0</accession>